<gene>
    <name evidence="14" type="primary">fabF</name>
    <name evidence="14" type="ORF">ACFO0D_09115</name>
</gene>
<evidence type="ECO:0000259" key="13">
    <source>
        <dbReference type="PROSITE" id="PS52004"/>
    </source>
</evidence>
<dbReference type="NCBIfam" id="NF005589">
    <property type="entry name" value="PRK07314.1"/>
    <property type="match status" value="1"/>
</dbReference>
<dbReference type="GO" id="GO:0004315">
    <property type="term" value="F:3-oxoacyl-[acyl-carrier-protein] synthase activity"/>
    <property type="evidence" value="ECO:0007669"/>
    <property type="project" value="UniProtKB-EC"/>
</dbReference>
<name>A0ABV9I8D9_9DEIO</name>
<evidence type="ECO:0000256" key="12">
    <source>
        <dbReference type="RuleBase" id="RU003694"/>
    </source>
</evidence>
<dbReference type="SUPFAM" id="SSF53901">
    <property type="entry name" value="Thiolase-like"/>
    <property type="match status" value="2"/>
</dbReference>
<keyword evidence="15" id="KW-1185">Reference proteome</keyword>
<dbReference type="InterPro" id="IPR000794">
    <property type="entry name" value="Beta-ketoacyl_synthase"/>
</dbReference>
<comment type="catalytic activity">
    <reaction evidence="11">
        <text>(9Z)-hexadecenoyl-[ACP] + malonyl-[ACP] + H(+) = 3-oxo-(11Z)-octadecenoyl-[ACP] + holo-[ACP] + CO2</text>
        <dbReference type="Rhea" id="RHEA:55040"/>
        <dbReference type="Rhea" id="RHEA-COMP:9623"/>
        <dbReference type="Rhea" id="RHEA-COMP:9685"/>
        <dbReference type="Rhea" id="RHEA-COMP:10800"/>
        <dbReference type="Rhea" id="RHEA-COMP:14074"/>
        <dbReference type="ChEBI" id="CHEBI:15378"/>
        <dbReference type="ChEBI" id="CHEBI:16526"/>
        <dbReference type="ChEBI" id="CHEBI:64479"/>
        <dbReference type="ChEBI" id="CHEBI:78449"/>
        <dbReference type="ChEBI" id="CHEBI:83989"/>
        <dbReference type="ChEBI" id="CHEBI:138538"/>
        <dbReference type="EC" id="2.3.1.179"/>
    </reaction>
</comment>
<comment type="caution">
    <text evidence="14">The sequence shown here is derived from an EMBL/GenBank/DDBJ whole genome shotgun (WGS) entry which is preliminary data.</text>
</comment>
<sequence length="414" mass="43183">MNVAGLKRVVITGLGPVTPIGTGAQAYAEAQRAGRSGIGPVTHYDPKNVASKIAGQVNEDLSPWVDAREARKLDRYVQLALAAAALAVQDSGLTEEELRGERTGTLVGSGIGGIKTFEDQSRVLFERDASRISPMFVPMMIANMATGHVAMRYGATGPSSTVVTACATGSGAIGDAARYIQLGLADIMIAGGTEAAVTELAMGGFANMKALSTRNDSPETASRPFSATRDGFVLGEGAGVVILEEYEHAVKRGATIYAELVGYGTSADAHHITMPAPEGRGAQVAMRMALATAGVNPEQVGYINAHGTSTHFNDLHETQGIKHVFGEQAYKLAVSSTKSMTGHLLGAAGAIEAIAVAQALKDGVLPPTINLTDPDPDLDLDYIPEGARQQQVEYALSNSFAFGGQNAALLFKRV</sequence>
<dbReference type="CDD" id="cd00834">
    <property type="entry name" value="KAS_I_II"/>
    <property type="match status" value="1"/>
</dbReference>
<comment type="function">
    <text evidence="11">Involved in the type II fatty acid elongation cycle. Catalyzes the elongation of a wide range of acyl-ACP by the addition of two carbons from malonyl-ACP to an acyl acceptor. Can efficiently catalyze the conversion of palmitoleoyl-ACP (cis-hexadec-9-enoyl-ACP) to cis-vaccenoyl-ACP (cis-octadec-11-enoyl-ACP), an essential step in the thermal regulation of fatty acid composition.</text>
</comment>
<keyword evidence="7" id="KW-0276">Fatty acid metabolism</keyword>
<dbReference type="PROSITE" id="PS52004">
    <property type="entry name" value="KS3_2"/>
    <property type="match status" value="1"/>
</dbReference>
<dbReference type="PROSITE" id="PS00606">
    <property type="entry name" value="KS3_1"/>
    <property type="match status" value="1"/>
</dbReference>
<keyword evidence="8" id="KW-0443">Lipid metabolism</keyword>
<dbReference type="InterPro" id="IPR017568">
    <property type="entry name" value="3-oxoacyl-ACP_synth-2"/>
</dbReference>
<dbReference type="NCBIfam" id="TIGR03150">
    <property type="entry name" value="fabF"/>
    <property type="match status" value="1"/>
</dbReference>
<evidence type="ECO:0000256" key="9">
    <source>
        <dbReference type="ARBA" id="ARBA00023160"/>
    </source>
</evidence>
<dbReference type="PANTHER" id="PTHR11712">
    <property type="entry name" value="POLYKETIDE SYNTHASE-RELATED"/>
    <property type="match status" value="1"/>
</dbReference>
<dbReference type="InterPro" id="IPR018201">
    <property type="entry name" value="Ketoacyl_synth_AS"/>
</dbReference>
<evidence type="ECO:0000256" key="4">
    <source>
        <dbReference type="ARBA" id="ARBA00014657"/>
    </source>
</evidence>
<evidence type="ECO:0000256" key="1">
    <source>
        <dbReference type="ARBA" id="ARBA00005194"/>
    </source>
</evidence>
<evidence type="ECO:0000313" key="15">
    <source>
        <dbReference type="Proteomes" id="UP001595952"/>
    </source>
</evidence>
<dbReference type="RefSeq" id="WP_380061513.1">
    <property type="nucleotide sequence ID" value="NZ_JBHSEI010000006.1"/>
</dbReference>
<dbReference type="Gene3D" id="3.40.47.10">
    <property type="match status" value="1"/>
</dbReference>
<evidence type="ECO:0000256" key="8">
    <source>
        <dbReference type="ARBA" id="ARBA00023098"/>
    </source>
</evidence>
<evidence type="ECO:0000256" key="3">
    <source>
        <dbReference type="ARBA" id="ARBA00012356"/>
    </source>
</evidence>
<evidence type="ECO:0000256" key="2">
    <source>
        <dbReference type="ARBA" id="ARBA00008467"/>
    </source>
</evidence>
<dbReference type="Proteomes" id="UP001595952">
    <property type="component" value="Unassembled WGS sequence"/>
</dbReference>
<dbReference type="PIRSF" id="PIRSF000447">
    <property type="entry name" value="KAS_II"/>
    <property type="match status" value="1"/>
</dbReference>
<keyword evidence="5 11" id="KW-0444">Lipid biosynthesis</keyword>
<dbReference type="PANTHER" id="PTHR11712:SF336">
    <property type="entry name" value="3-OXOACYL-[ACYL-CARRIER-PROTEIN] SYNTHASE, MITOCHONDRIAL"/>
    <property type="match status" value="1"/>
</dbReference>
<evidence type="ECO:0000256" key="5">
    <source>
        <dbReference type="ARBA" id="ARBA00022516"/>
    </source>
</evidence>
<evidence type="ECO:0000313" key="14">
    <source>
        <dbReference type="EMBL" id="MFC4638503.1"/>
    </source>
</evidence>
<protein>
    <recommendedName>
        <fullName evidence="4 11">3-oxoacyl-[acyl-carrier-protein] synthase 2</fullName>
        <ecNumber evidence="3 11">2.3.1.179</ecNumber>
    </recommendedName>
</protein>
<evidence type="ECO:0000256" key="7">
    <source>
        <dbReference type="ARBA" id="ARBA00022832"/>
    </source>
</evidence>
<dbReference type="EMBL" id="JBHSEI010000006">
    <property type="protein sequence ID" value="MFC4638503.1"/>
    <property type="molecule type" value="Genomic_DNA"/>
</dbReference>
<feature type="domain" description="Ketosynthase family 3 (KS3)" evidence="13">
    <location>
        <begin position="6"/>
        <end position="413"/>
    </location>
</feature>
<evidence type="ECO:0000256" key="11">
    <source>
        <dbReference type="PIRNR" id="PIRNR000447"/>
    </source>
</evidence>
<evidence type="ECO:0000256" key="10">
    <source>
        <dbReference type="ARBA" id="ARBA00023315"/>
    </source>
</evidence>
<comment type="similarity">
    <text evidence="2 11 12">Belongs to the thiolase-like superfamily. Beta-ketoacyl-ACP synthases family.</text>
</comment>
<dbReference type="SMART" id="SM00825">
    <property type="entry name" value="PKS_KS"/>
    <property type="match status" value="1"/>
</dbReference>
<dbReference type="EC" id="2.3.1.179" evidence="3 11"/>
<dbReference type="InterPro" id="IPR016039">
    <property type="entry name" value="Thiolase-like"/>
</dbReference>
<comment type="pathway">
    <text evidence="1 11">Lipid metabolism; fatty acid biosynthesis.</text>
</comment>
<accession>A0ABV9I8D9</accession>
<comment type="catalytic activity">
    <reaction evidence="11">
        <text>a fatty acyl-[ACP] + malonyl-[ACP] + H(+) = a 3-oxoacyl-[ACP] + holo-[ACP] + CO2</text>
        <dbReference type="Rhea" id="RHEA:22836"/>
        <dbReference type="Rhea" id="RHEA-COMP:9623"/>
        <dbReference type="Rhea" id="RHEA-COMP:9685"/>
        <dbReference type="Rhea" id="RHEA-COMP:9916"/>
        <dbReference type="Rhea" id="RHEA-COMP:14125"/>
        <dbReference type="ChEBI" id="CHEBI:15378"/>
        <dbReference type="ChEBI" id="CHEBI:16526"/>
        <dbReference type="ChEBI" id="CHEBI:64479"/>
        <dbReference type="ChEBI" id="CHEBI:78449"/>
        <dbReference type="ChEBI" id="CHEBI:78776"/>
        <dbReference type="ChEBI" id="CHEBI:138651"/>
    </reaction>
</comment>
<organism evidence="14 15">
    <name type="scientific">Deinococcus hohokamensis</name>
    <dbReference type="NCBI Taxonomy" id="309883"/>
    <lineage>
        <taxon>Bacteria</taxon>
        <taxon>Thermotogati</taxon>
        <taxon>Deinococcota</taxon>
        <taxon>Deinococci</taxon>
        <taxon>Deinococcales</taxon>
        <taxon>Deinococcaceae</taxon>
        <taxon>Deinococcus</taxon>
    </lineage>
</organism>
<dbReference type="InterPro" id="IPR020841">
    <property type="entry name" value="PKS_Beta-ketoAc_synthase_dom"/>
</dbReference>
<keyword evidence="9 11" id="KW-0275">Fatty acid biosynthesis</keyword>
<dbReference type="Pfam" id="PF02801">
    <property type="entry name" value="Ketoacyl-synt_C"/>
    <property type="match status" value="1"/>
</dbReference>
<keyword evidence="10 11" id="KW-0012">Acyltransferase</keyword>
<proteinExistence type="inferred from homology"/>
<dbReference type="Pfam" id="PF00109">
    <property type="entry name" value="ketoacyl-synt"/>
    <property type="match status" value="1"/>
</dbReference>
<dbReference type="InterPro" id="IPR014031">
    <property type="entry name" value="Ketoacyl_synth_C"/>
</dbReference>
<dbReference type="InterPro" id="IPR014030">
    <property type="entry name" value="Ketoacyl_synth_N"/>
</dbReference>
<reference evidence="15" key="1">
    <citation type="journal article" date="2019" name="Int. J. Syst. Evol. Microbiol.">
        <title>The Global Catalogue of Microorganisms (GCM) 10K type strain sequencing project: providing services to taxonomists for standard genome sequencing and annotation.</title>
        <authorList>
            <consortium name="The Broad Institute Genomics Platform"/>
            <consortium name="The Broad Institute Genome Sequencing Center for Infectious Disease"/>
            <person name="Wu L."/>
            <person name="Ma J."/>
        </authorList>
    </citation>
    <scope>NUCLEOTIDE SEQUENCE [LARGE SCALE GENOMIC DNA]</scope>
    <source>
        <strain evidence="15">CCUG 55995</strain>
    </source>
</reference>
<keyword evidence="6 11" id="KW-0808">Transferase</keyword>
<evidence type="ECO:0000256" key="6">
    <source>
        <dbReference type="ARBA" id="ARBA00022679"/>
    </source>
</evidence>